<keyword evidence="5" id="KW-0479">Metal-binding</keyword>
<dbReference type="PANTHER" id="PTHR23292">
    <property type="entry name" value="LIPOPOLYSACCHARIDE-INDUCED TUMOR NECROSIS FACTOR-ALPHA FACTOR"/>
    <property type="match status" value="1"/>
</dbReference>
<feature type="region of interest" description="Disordered" evidence="8">
    <location>
        <begin position="166"/>
        <end position="322"/>
    </location>
</feature>
<feature type="non-terminal residue" evidence="11">
    <location>
        <position position="476"/>
    </location>
</feature>
<evidence type="ECO:0000256" key="6">
    <source>
        <dbReference type="ARBA" id="ARBA00022833"/>
    </source>
</evidence>
<gene>
    <name evidence="11" type="ORF">IPOD504_LOCUS13048</name>
</gene>
<evidence type="ECO:0000259" key="10">
    <source>
        <dbReference type="PROSITE" id="PS51837"/>
    </source>
</evidence>
<comment type="similarity">
    <text evidence="4">Belongs to the CDIP1/LITAF family.</text>
</comment>
<keyword evidence="9" id="KW-0812">Transmembrane</keyword>
<keyword evidence="12" id="KW-1185">Reference proteome</keyword>
<evidence type="ECO:0000256" key="8">
    <source>
        <dbReference type="SAM" id="MobiDB-lite"/>
    </source>
</evidence>
<feature type="compositionally biased region" description="Low complexity" evidence="8">
    <location>
        <begin position="224"/>
        <end position="234"/>
    </location>
</feature>
<evidence type="ECO:0000256" key="2">
    <source>
        <dbReference type="ARBA" id="ARBA00004481"/>
    </source>
</evidence>
<feature type="transmembrane region" description="Helical" evidence="9">
    <location>
        <begin position="421"/>
        <end position="444"/>
    </location>
</feature>
<sequence>MHPSVTSFTHACNQSFPFIQQKKTVRILSVSISADPSCLNCDTGDRVGTKHYATARKNSSDLCYQRVVLIAELSDSHYRFHVTEPLEQSSAGARTISSVVCEMRRFVDVRLSRVNGPAAGVVDTRTEVQTCRTQRRPYQGYPYVNPVVIDVPSLDATAAAKWSNLPRKPIGVAPNRPPEQSNRADNRDAGTNDVTANADRVETESARPDRDIDEDNPVIYIDIPESSASSVVESPRNENASERSEVTAVQDTALYDPFKDRTIEVRASVDDSDDEDDASTPPPRNRYLPPRPAPPRTLHASQGTSSSVTTSPNSGTTTNSNLPAFMSKEAGYYGRLPTPDDGFLLAPIPVTDFPEPPPAYTEVDRVNQPSVVPVTPPPRTEVVTTVTNPTSTVRPGPDRKLLRCQHCGQMVHSLVVRESGAFTHILALIVAFLCLIPVAIFIYCTDSCKYKNHYCPNCNQLIGYEIPILCQQMAFV</sequence>
<evidence type="ECO:0000313" key="11">
    <source>
        <dbReference type="EMBL" id="CAH2065128.1"/>
    </source>
</evidence>
<organism evidence="11 12">
    <name type="scientific">Iphiclides podalirius</name>
    <name type="common">scarce swallowtail</name>
    <dbReference type="NCBI Taxonomy" id="110791"/>
    <lineage>
        <taxon>Eukaryota</taxon>
        <taxon>Metazoa</taxon>
        <taxon>Ecdysozoa</taxon>
        <taxon>Arthropoda</taxon>
        <taxon>Hexapoda</taxon>
        <taxon>Insecta</taxon>
        <taxon>Pterygota</taxon>
        <taxon>Neoptera</taxon>
        <taxon>Endopterygota</taxon>
        <taxon>Lepidoptera</taxon>
        <taxon>Glossata</taxon>
        <taxon>Ditrysia</taxon>
        <taxon>Papilionoidea</taxon>
        <taxon>Papilionidae</taxon>
        <taxon>Papilioninae</taxon>
        <taxon>Iphiclides</taxon>
    </lineage>
</organism>
<dbReference type="InterPro" id="IPR037519">
    <property type="entry name" value="LITAF_fam"/>
</dbReference>
<dbReference type="PROSITE" id="PS51837">
    <property type="entry name" value="LITAF"/>
    <property type="match status" value="1"/>
</dbReference>
<proteinExistence type="inferred from homology"/>
<dbReference type="EMBL" id="OW152842">
    <property type="protein sequence ID" value="CAH2065128.1"/>
    <property type="molecule type" value="Genomic_DNA"/>
</dbReference>
<feature type="compositionally biased region" description="Basic and acidic residues" evidence="8">
    <location>
        <begin position="199"/>
        <end position="210"/>
    </location>
</feature>
<dbReference type="InterPro" id="IPR006629">
    <property type="entry name" value="LITAF"/>
</dbReference>
<keyword evidence="6" id="KW-0862">Zinc</keyword>
<keyword evidence="9" id="KW-1133">Transmembrane helix</keyword>
<dbReference type="Pfam" id="PF10601">
    <property type="entry name" value="zf-LITAF-like"/>
    <property type="match status" value="1"/>
</dbReference>
<evidence type="ECO:0000313" key="12">
    <source>
        <dbReference type="Proteomes" id="UP000837857"/>
    </source>
</evidence>
<accession>A0ABN8IWE3</accession>
<feature type="domain" description="LITAF" evidence="10">
    <location>
        <begin position="384"/>
        <end position="467"/>
    </location>
</feature>
<evidence type="ECO:0000256" key="9">
    <source>
        <dbReference type="SAM" id="Phobius"/>
    </source>
</evidence>
<dbReference type="SMART" id="SM00714">
    <property type="entry name" value="LITAF"/>
    <property type="match status" value="1"/>
</dbReference>
<evidence type="ECO:0000256" key="3">
    <source>
        <dbReference type="ARBA" id="ARBA00004630"/>
    </source>
</evidence>
<feature type="compositionally biased region" description="Low complexity" evidence="8">
    <location>
        <begin position="304"/>
        <end position="321"/>
    </location>
</feature>
<keyword evidence="7 9" id="KW-0472">Membrane</keyword>
<feature type="compositionally biased region" description="Basic and acidic residues" evidence="8">
    <location>
        <begin position="235"/>
        <end position="245"/>
    </location>
</feature>
<evidence type="ECO:0000256" key="7">
    <source>
        <dbReference type="ARBA" id="ARBA00023136"/>
    </source>
</evidence>
<comment type="subcellular location">
    <subcellularLocation>
        <location evidence="2">Endosome membrane</location>
        <topology evidence="2">Peripheral membrane protein</topology>
    </subcellularLocation>
    <subcellularLocation>
        <location evidence="1">Late endosome membrane</location>
    </subcellularLocation>
    <subcellularLocation>
        <location evidence="3">Lysosome membrane</location>
        <topology evidence="3">Peripheral membrane protein</topology>
        <orientation evidence="3">Cytoplasmic side</orientation>
    </subcellularLocation>
</comment>
<protein>
    <recommendedName>
        <fullName evidence="10">LITAF domain-containing protein</fullName>
    </recommendedName>
</protein>
<evidence type="ECO:0000256" key="4">
    <source>
        <dbReference type="ARBA" id="ARBA00005975"/>
    </source>
</evidence>
<name>A0ABN8IWE3_9NEOP</name>
<feature type="compositionally biased region" description="Basic and acidic residues" evidence="8">
    <location>
        <begin position="257"/>
        <end position="269"/>
    </location>
</feature>
<evidence type="ECO:0000256" key="1">
    <source>
        <dbReference type="ARBA" id="ARBA00004414"/>
    </source>
</evidence>
<dbReference type="PANTHER" id="PTHR23292:SF6">
    <property type="entry name" value="FI16602P1-RELATED"/>
    <property type="match status" value="1"/>
</dbReference>
<reference evidence="11" key="1">
    <citation type="submission" date="2022-03" db="EMBL/GenBank/DDBJ databases">
        <authorList>
            <person name="Martin H S."/>
        </authorList>
    </citation>
    <scope>NUCLEOTIDE SEQUENCE</scope>
</reference>
<feature type="compositionally biased region" description="Pro residues" evidence="8">
    <location>
        <begin position="280"/>
        <end position="295"/>
    </location>
</feature>
<dbReference type="Proteomes" id="UP000837857">
    <property type="component" value="Chromosome 30"/>
</dbReference>
<evidence type="ECO:0000256" key="5">
    <source>
        <dbReference type="ARBA" id="ARBA00022723"/>
    </source>
</evidence>